<gene>
    <name evidence="1" type="ORF">COA71_03495</name>
</gene>
<reference evidence="2" key="1">
    <citation type="submission" date="2017-08" db="EMBL/GenBank/DDBJ databases">
        <title>A dynamic microbial community with high functional redundancy inhabits the cold, oxic subseafloor aquifer.</title>
        <authorList>
            <person name="Tully B.J."/>
            <person name="Wheat C.G."/>
            <person name="Glazer B.T."/>
            <person name="Huber J.A."/>
        </authorList>
    </citation>
    <scope>NUCLEOTIDE SEQUENCE [LARGE SCALE GENOMIC DNA]</scope>
</reference>
<comment type="caution">
    <text evidence="1">The sequence shown here is derived from an EMBL/GenBank/DDBJ whole genome shotgun (WGS) entry which is preliminary data.</text>
</comment>
<evidence type="ECO:0000313" key="1">
    <source>
        <dbReference type="EMBL" id="PCJ42589.1"/>
    </source>
</evidence>
<dbReference type="Proteomes" id="UP000228987">
    <property type="component" value="Unassembled WGS sequence"/>
</dbReference>
<dbReference type="EMBL" id="NVWI01000002">
    <property type="protein sequence ID" value="PCJ42589.1"/>
    <property type="molecule type" value="Genomic_DNA"/>
</dbReference>
<dbReference type="AlphaFoldDB" id="A0A2A5CFE2"/>
<proteinExistence type="predicted"/>
<protein>
    <submittedName>
        <fullName evidence="1">Uncharacterized protein</fullName>
    </submittedName>
</protein>
<name>A0A2A5CFE2_9GAMM</name>
<sequence length="167" mass="19278">MQGSDTLNGDFDLELFQAELLWQIRNSSDHGWDSAIRFDTRVSKDGMNPDRIGVNWSNQFNFANRWQARAIFLTAREIGKRKRSGVLIRTWTQIRYRLQNDSTVALEPFNTYGRTPSFGSFQRQKHQIGAAYSGRFSNGLNYNLGILFGISDAATNMDLRFFLSKFF</sequence>
<accession>A0A2A5CFE2</accession>
<organism evidence="1 2">
    <name type="scientific">SAR86 cluster bacterium</name>
    <dbReference type="NCBI Taxonomy" id="2030880"/>
    <lineage>
        <taxon>Bacteria</taxon>
        <taxon>Pseudomonadati</taxon>
        <taxon>Pseudomonadota</taxon>
        <taxon>Gammaproteobacteria</taxon>
        <taxon>SAR86 cluster</taxon>
    </lineage>
</organism>
<evidence type="ECO:0000313" key="2">
    <source>
        <dbReference type="Proteomes" id="UP000228987"/>
    </source>
</evidence>